<evidence type="ECO:0000313" key="6">
    <source>
        <dbReference type="Proteomes" id="UP001054252"/>
    </source>
</evidence>
<evidence type="ECO:0000313" key="5">
    <source>
        <dbReference type="EMBL" id="GKV13679.1"/>
    </source>
</evidence>
<dbReference type="GO" id="GO:0003676">
    <property type="term" value="F:nucleic acid binding"/>
    <property type="evidence" value="ECO:0007669"/>
    <property type="project" value="InterPro"/>
</dbReference>
<name>A0AAV5JQM0_9ROSI</name>
<dbReference type="Pfam" id="PF07727">
    <property type="entry name" value="RVT_2"/>
    <property type="match status" value="1"/>
</dbReference>
<keyword evidence="6" id="KW-1185">Reference proteome</keyword>
<dbReference type="InterPro" id="IPR013103">
    <property type="entry name" value="RVT_2"/>
</dbReference>
<feature type="region of interest" description="Disordered" evidence="2">
    <location>
        <begin position="150"/>
        <end position="179"/>
    </location>
</feature>
<dbReference type="PANTHER" id="PTHR11439">
    <property type="entry name" value="GAG-POL-RELATED RETROTRANSPOSON"/>
    <property type="match status" value="1"/>
</dbReference>
<evidence type="ECO:0008006" key="7">
    <source>
        <dbReference type="Google" id="ProtNLM"/>
    </source>
</evidence>
<feature type="domain" description="Retrovirus-related Pol polyprotein from transposon TNT 1-94-like beta-barrel" evidence="4">
    <location>
        <begin position="230"/>
        <end position="303"/>
    </location>
</feature>
<dbReference type="EMBL" id="BPVZ01000039">
    <property type="protein sequence ID" value="GKV13679.1"/>
    <property type="molecule type" value="Genomic_DNA"/>
</dbReference>
<dbReference type="InterPro" id="IPR036397">
    <property type="entry name" value="RNaseH_sf"/>
</dbReference>
<dbReference type="CDD" id="cd09272">
    <property type="entry name" value="RNase_HI_RT_Ty1"/>
    <property type="match status" value="1"/>
</dbReference>
<dbReference type="InterPro" id="IPR012337">
    <property type="entry name" value="RNaseH-like_sf"/>
</dbReference>
<dbReference type="Pfam" id="PF22936">
    <property type="entry name" value="Pol_BBD"/>
    <property type="match status" value="1"/>
</dbReference>
<dbReference type="PANTHER" id="PTHR11439:SF455">
    <property type="entry name" value="RLK (RECEPTOR-LIKE PROTEIN KINASE) 8, PUTATIVE-RELATED"/>
    <property type="match status" value="1"/>
</dbReference>
<evidence type="ECO:0000256" key="2">
    <source>
        <dbReference type="SAM" id="MobiDB-lite"/>
    </source>
</evidence>
<feature type="domain" description="Reverse transcriptase Ty1/copia-type" evidence="3">
    <location>
        <begin position="624"/>
        <end position="826"/>
    </location>
</feature>
<dbReference type="InterPro" id="IPR054722">
    <property type="entry name" value="PolX-like_BBD"/>
</dbReference>
<keyword evidence="1" id="KW-0645">Protease</keyword>
<dbReference type="SUPFAM" id="SSF56672">
    <property type="entry name" value="DNA/RNA polymerases"/>
    <property type="match status" value="1"/>
</dbReference>
<dbReference type="Gene3D" id="3.30.420.10">
    <property type="entry name" value="Ribonuclease H-like superfamily/Ribonuclease H"/>
    <property type="match status" value="1"/>
</dbReference>
<evidence type="ECO:0000256" key="1">
    <source>
        <dbReference type="ARBA" id="ARBA00022750"/>
    </source>
</evidence>
<keyword evidence="1" id="KW-0064">Aspartyl protease</keyword>
<proteinExistence type="predicted"/>
<dbReference type="SUPFAM" id="SSF53098">
    <property type="entry name" value="Ribonuclease H-like"/>
    <property type="match status" value="1"/>
</dbReference>
<protein>
    <recommendedName>
        <fullName evidence="7">Integrase catalytic domain-containing protein</fullName>
    </recommendedName>
</protein>
<feature type="compositionally biased region" description="Low complexity" evidence="2">
    <location>
        <begin position="150"/>
        <end position="164"/>
    </location>
</feature>
<evidence type="ECO:0000259" key="3">
    <source>
        <dbReference type="Pfam" id="PF07727"/>
    </source>
</evidence>
<comment type="caution">
    <text evidence="5">The sequence shown here is derived from an EMBL/GenBank/DDBJ whole genome shotgun (WGS) entry which is preliminary data.</text>
</comment>
<sequence>MASLVSLKLSSSNFLLWKSQIYPLIRSAQIMHHLEEEVAPTMTVIKDAKEVLNPEYEVWLNNAGLLTSWLLGTMNEEALSLVVGCLQNNERDLQNAEQGNKDKIPVYAQAFVAHRGRGHQRGRGYGGGRNFNSRGRGFVQAGNYHNYWTSNNNNKSSMVNNNPSPQQPMSHKSQEKNVRQQGKNSCQICGVVGYTALNCLYRFDHAYQCEELPQALATLSLLEDKDQNIYVDSGASDHMISDSGKLYTKRPYYGKQKVFTGDGTPLQISHIGSTTVGSLKLNDVLVVPKLKKNLPSIGKFTDENPCVFEFSSNGFVIKDQVTQAILARGTRNGQFYALAEGEKLALFIISDKAIDSIWHQRLGHPNSSILKTLCDGGGEFSSMAFTNHLAECGIKQQVSCPGTLEQNEVAERKHRHIVETDGELYTYPDYDEWCQSKSNLHPLKHLDKQPSTSQMPSRFTIITNEGENTDCTKDSTRTELEMATGIPNLCQEEINTSSKEDGVQFHGATEELDSSQSLIGAPNSDHLITSNGNQSTGTSEIPILGVSPPVHNANSVSNHPMMTRTHIRHVQTKFTKHAHTMTSNDSSLNLVGLDTQEPKSVQQALQLPHWVKAMQEELDALQKNETWKLVPPPSSSTNIVGSKWVFKTKLHPNGSIERFKARLVAKGFSQIPGVDFDETFSPVFKPTTLRLVIALATTLNWSLRQLDVKNSFLHGKLKETVYMTQPPGFEDPKYPNHVCKLNKSIYGLKQAPRAWFDTFTLHLLKMGFSCSRADSSLFMLHNNQGTALLLLYVDDIVLTASSELLLQSIIDHLSRELHLRTLGNLATSWVLKSHPLVAVLFFCKQNTPPTFLVEPLCCVTTRRSTIGYCVFLGANCISWSSKKQPTVARSTAEAEYRALAHATVEIVWITYIFRDIGISLPSPPQLFSDNINVLHMSINLVFHARTKHIELDYHFVREKVAIGTLVTRYIPSTEQLANVLTKPLPPSQYQLVRFKLGVVASPHYSLRGSMKVESQQRMKNLQEARSKNAGLMMFYVAGMGGVLCYSISPKRQGWLVKVQIGTMRVLNIASSHFHDRVAKSLAQESCRRCRR</sequence>
<accession>A0AAV5JQM0</accession>
<organism evidence="5 6">
    <name type="scientific">Rubroshorea leprosula</name>
    <dbReference type="NCBI Taxonomy" id="152421"/>
    <lineage>
        <taxon>Eukaryota</taxon>
        <taxon>Viridiplantae</taxon>
        <taxon>Streptophyta</taxon>
        <taxon>Embryophyta</taxon>
        <taxon>Tracheophyta</taxon>
        <taxon>Spermatophyta</taxon>
        <taxon>Magnoliopsida</taxon>
        <taxon>eudicotyledons</taxon>
        <taxon>Gunneridae</taxon>
        <taxon>Pentapetalae</taxon>
        <taxon>rosids</taxon>
        <taxon>malvids</taxon>
        <taxon>Malvales</taxon>
        <taxon>Dipterocarpaceae</taxon>
        <taxon>Rubroshorea</taxon>
    </lineage>
</organism>
<reference evidence="5 6" key="1">
    <citation type="journal article" date="2021" name="Commun. Biol.">
        <title>The genome of Shorea leprosula (Dipterocarpaceae) highlights the ecological relevance of drought in aseasonal tropical rainforests.</title>
        <authorList>
            <person name="Ng K.K.S."/>
            <person name="Kobayashi M.J."/>
            <person name="Fawcett J.A."/>
            <person name="Hatakeyama M."/>
            <person name="Paape T."/>
            <person name="Ng C.H."/>
            <person name="Ang C.C."/>
            <person name="Tnah L.H."/>
            <person name="Lee C.T."/>
            <person name="Nishiyama T."/>
            <person name="Sese J."/>
            <person name="O'Brien M.J."/>
            <person name="Copetti D."/>
            <person name="Mohd Noor M.I."/>
            <person name="Ong R.C."/>
            <person name="Putra M."/>
            <person name="Sireger I.Z."/>
            <person name="Indrioko S."/>
            <person name="Kosugi Y."/>
            <person name="Izuno A."/>
            <person name="Isagi Y."/>
            <person name="Lee S.L."/>
            <person name="Shimizu K.K."/>
        </authorList>
    </citation>
    <scope>NUCLEOTIDE SEQUENCE [LARGE SCALE GENOMIC DNA]</scope>
    <source>
        <strain evidence="5">214</strain>
    </source>
</reference>
<evidence type="ECO:0000259" key="4">
    <source>
        <dbReference type="Pfam" id="PF22936"/>
    </source>
</evidence>
<dbReference type="AlphaFoldDB" id="A0AAV5JQM0"/>
<dbReference type="GO" id="GO:0004190">
    <property type="term" value="F:aspartic-type endopeptidase activity"/>
    <property type="evidence" value="ECO:0007669"/>
    <property type="project" value="UniProtKB-KW"/>
</dbReference>
<dbReference type="Proteomes" id="UP001054252">
    <property type="component" value="Unassembled WGS sequence"/>
</dbReference>
<dbReference type="InterPro" id="IPR043502">
    <property type="entry name" value="DNA/RNA_pol_sf"/>
</dbReference>
<keyword evidence="1" id="KW-0378">Hydrolase</keyword>
<gene>
    <name evidence="5" type="ORF">SLEP1_g24666</name>
</gene>